<sequence length="230" mass="26099">MFPGLVDELPLSDILRLCLASLVQHADFLVNHLPTNHPLLSTFVFTNPTVLNNLRSKLEVGESRWMEPSGIPPHIELYKKLDKQQQSIDALPEMLEQRMEKVLEEKDVAAGNITRKRLRQEIKALLLEVGLRRTSSTEPTPASSGPTHTYYSWGGKFHRLPKEFEFPSIDPLGAWILWWFGDARRGYPPYKAISSDDLDTPKKKATLAEWSIMMRHISNAVEAQAGMSLP</sequence>
<dbReference type="RefSeq" id="XP_009530539.1">
    <property type="nucleotide sequence ID" value="XM_009532244.1"/>
</dbReference>
<feature type="non-terminal residue" evidence="1">
    <location>
        <position position="230"/>
    </location>
</feature>
<dbReference type="AlphaFoldDB" id="G4ZT78"/>
<reference evidence="1 2" key="1">
    <citation type="journal article" date="2006" name="Science">
        <title>Phytophthora genome sequences uncover evolutionary origins and mechanisms of pathogenesis.</title>
        <authorList>
            <person name="Tyler B.M."/>
            <person name="Tripathy S."/>
            <person name="Zhang X."/>
            <person name="Dehal P."/>
            <person name="Jiang R.H."/>
            <person name="Aerts A."/>
            <person name="Arredondo F.D."/>
            <person name="Baxter L."/>
            <person name="Bensasson D."/>
            <person name="Beynon J.L."/>
            <person name="Chapman J."/>
            <person name="Damasceno C.M."/>
            <person name="Dorrance A.E."/>
            <person name="Dou D."/>
            <person name="Dickerman A.W."/>
            <person name="Dubchak I.L."/>
            <person name="Garbelotto M."/>
            <person name="Gijzen M."/>
            <person name="Gordon S.G."/>
            <person name="Govers F."/>
            <person name="Grunwald N.J."/>
            <person name="Huang W."/>
            <person name="Ivors K.L."/>
            <person name="Jones R.W."/>
            <person name="Kamoun S."/>
            <person name="Krampis K."/>
            <person name="Lamour K.H."/>
            <person name="Lee M.K."/>
            <person name="McDonald W.H."/>
            <person name="Medina M."/>
            <person name="Meijer H.J."/>
            <person name="Nordberg E.K."/>
            <person name="Maclean D.J."/>
            <person name="Ospina-Giraldo M.D."/>
            <person name="Morris P.F."/>
            <person name="Phuntumart V."/>
            <person name="Putnam N.H."/>
            <person name="Rash S."/>
            <person name="Rose J.K."/>
            <person name="Sakihama Y."/>
            <person name="Salamov A.A."/>
            <person name="Savidor A."/>
            <person name="Scheuring C.F."/>
            <person name="Smith B.M."/>
            <person name="Sobral B.W."/>
            <person name="Terry A."/>
            <person name="Torto-Alalibo T.A."/>
            <person name="Win J."/>
            <person name="Xu Z."/>
            <person name="Zhang H."/>
            <person name="Grigoriev I.V."/>
            <person name="Rokhsar D.S."/>
            <person name="Boore J.L."/>
        </authorList>
    </citation>
    <scope>NUCLEOTIDE SEQUENCE [LARGE SCALE GENOMIC DNA]</scope>
    <source>
        <strain evidence="1 2">P6497</strain>
    </source>
</reference>
<keyword evidence="2" id="KW-1185">Reference proteome</keyword>
<proteinExistence type="predicted"/>
<dbReference type="Proteomes" id="UP000002640">
    <property type="component" value="Unassembled WGS sequence"/>
</dbReference>
<evidence type="ECO:0000313" key="1">
    <source>
        <dbReference type="EMBL" id="EGZ13110.1"/>
    </source>
</evidence>
<evidence type="ECO:0000313" key="2">
    <source>
        <dbReference type="Proteomes" id="UP000002640"/>
    </source>
</evidence>
<dbReference type="GeneID" id="20650866"/>
<accession>G4ZT78</accession>
<dbReference type="EMBL" id="JH159156">
    <property type="protein sequence ID" value="EGZ13110.1"/>
    <property type="molecule type" value="Genomic_DNA"/>
</dbReference>
<dbReference type="InParanoid" id="G4ZT78"/>
<name>G4ZT78_PHYSP</name>
<gene>
    <name evidence="1" type="ORF">PHYSODRAFT_384287</name>
</gene>
<dbReference type="KEGG" id="psoj:PHYSODRAFT_384287"/>
<protein>
    <submittedName>
        <fullName evidence="1">Uncharacterized protein</fullName>
    </submittedName>
</protein>
<organism evidence="1 2">
    <name type="scientific">Phytophthora sojae (strain P6497)</name>
    <name type="common">Soybean stem and root rot agent</name>
    <name type="synonym">Phytophthora megasperma f. sp. glycines</name>
    <dbReference type="NCBI Taxonomy" id="1094619"/>
    <lineage>
        <taxon>Eukaryota</taxon>
        <taxon>Sar</taxon>
        <taxon>Stramenopiles</taxon>
        <taxon>Oomycota</taxon>
        <taxon>Peronosporomycetes</taxon>
        <taxon>Peronosporales</taxon>
        <taxon>Peronosporaceae</taxon>
        <taxon>Phytophthora</taxon>
    </lineage>
</organism>